<evidence type="ECO:0000256" key="3">
    <source>
        <dbReference type="ARBA" id="ARBA00023175"/>
    </source>
</evidence>
<evidence type="ECO:0000313" key="6">
    <source>
        <dbReference type="EMBL" id="JAG22680.1"/>
    </source>
</evidence>
<evidence type="ECO:0000313" key="7">
    <source>
        <dbReference type="EMBL" id="JAG52176.1"/>
    </source>
</evidence>
<accession>A0A0A9XZJ2</accession>
<dbReference type="GO" id="GO:0030286">
    <property type="term" value="C:dynein complex"/>
    <property type="evidence" value="ECO:0007669"/>
    <property type="project" value="UniProtKB-KW"/>
</dbReference>
<reference evidence="7" key="3">
    <citation type="submission" date="2014-09" db="EMBL/GenBank/DDBJ databases">
        <authorList>
            <person name="Magalhaes I.L.F."/>
            <person name="Oliveira U."/>
            <person name="Santos F.R."/>
            <person name="Vidigal T.H.D.A."/>
            <person name="Brescovit A.D."/>
            <person name="Santos A.J."/>
        </authorList>
    </citation>
    <scope>NUCLEOTIDE SEQUENCE</scope>
</reference>
<evidence type="ECO:0000256" key="2">
    <source>
        <dbReference type="ARBA" id="ARBA00023054"/>
    </source>
</evidence>
<proteinExistence type="inferred from homology"/>
<dbReference type="Pfam" id="PF10211">
    <property type="entry name" value="Ax_dynein_light"/>
    <property type="match status" value="1"/>
</dbReference>
<keyword evidence="1" id="KW-0243">Dynein</keyword>
<keyword evidence="3" id="KW-0505">Motor protein</keyword>
<gene>
    <name evidence="6" type="primary">IDLC_2</name>
    <name evidence="6" type="ORF">CM83_100611</name>
</gene>
<dbReference type="EMBL" id="GBRD01013650">
    <property type="protein sequence ID" value="JAG52176.1"/>
    <property type="molecule type" value="Transcribed_RNA"/>
</dbReference>
<evidence type="ECO:0000256" key="4">
    <source>
        <dbReference type="ARBA" id="ARBA00038114"/>
    </source>
</evidence>
<sequence length="250" mass="28828">MASIDFDSAKSLVKFTNPILVMNKTEKGKEEKKRLPQLIRTPKYAKDITADRCSDTQEILNCILPPREWEENGQIWREQVSSEPATRADVMKLGEQLDKKLQQQQARETGICAVRRELFNQAFDEIIRQVTVNCAERGLLLLRVRDELRMTVSSFQSLYESSIGYGMRKALMAEQGKLEFEDKIVSLKAEKSKLQQDLQQLKQSYEILDRRTAELKATEEKRHQQDLQALQRKNAELKAQLEAIVSPSKS</sequence>
<comment type="similarity">
    <text evidence="4">Belongs to the inner dynein arm light chain family.</text>
</comment>
<dbReference type="AlphaFoldDB" id="A0A0A9XZJ2"/>
<keyword evidence="2 5" id="KW-0175">Coiled coil</keyword>
<dbReference type="GO" id="GO:0045504">
    <property type="term" value="F:dynein heavy chain binding"/>
    <property type="evidence" value="ECO:0007669"/>
    <property type="project" value="TreeGrafter"/>
</dbReference>
<feature type="coiled-coil region" evidence="5">
    <location>
        <begin position="177"/>
        <end position="240"/>
    </location>
</feature>
<reference evidence="6" key="1">
    <citation type="journal article" date="2014" name="PLoS ONE">
        <title>Transcriptome-Based Identification of ABC Transporters in the Western Tarnished Plant Bug Lygus hesperus.</title>
        <authorList>
            <person name="Hull J.J."/>
            <person name="Chaney K."/>
            <person name="Geib S.M."/>
            <person name="Fabrick J.A."/>
            <person name="Brent C.S."/>
            <person name="Walsh D."/>
            <person name="Lavine L.C."/>
        </authorList>
    </citation>
    <scope>NUCLEOTIDE SEQUENCE</scope>
</reference>
<dbReference type="InterPro" id="IPR019347">
    <property type="entry name" value="Axonemal_dynein_light_chain"/>
</dbReference>
<dbReference type="PANTHER" id="PTHR13183:SF0">
    <property type="entry name" value="AXONEMAL DYNEIN LIGHT INTERMEDIATE POLYPEPTIDE 1"/>
    <property type="match status" value="1"/>
</dbReference>
<dbReference type="GO" id="GO:0097546">
    <property type="term" value="C:ciliary base"/>
    <property type="evidence" value="ECO:0007669"/>
    <property type="project" value="TreeGrafter"/>
</dbReference>
<organism evidence="6">
    <name type="scientific">Lygus hesperus</name>
    <name type="common">Western plant bug</name>
    <dbReference type="NCBI Taxonomy" id="30085"/>
    <lineage>
        <taxon>Eukaryota</taxon>
        <taxon>Metazoa</taxon>
        <taxon>Ecdysozoa</taxon>
        <taxon>Arthropoda</taxon>
        <taxon>Hexapoda</taxon>
        <taxon>Insecta</taxon>
        <taxon>Pterygota</taxon>
        <taxon>Neoptera</taxon>
        <taxon>Paraneoptera</taxon>
        <taxon>Hemiptera</taxon>
        <taxon>Heteroptera</taxon>
        <taxon>Panheteroptera</taxon>
        <taxon>Cimicomorpha</taxon>
        <taxon>Miridae</taxon>
        <taxon>Mirini</taxon>
        <taxon>Lygus</taxon>
    </lineage>
</organism>
<name>A0A0A9XZJ2_LYGHE</name>
<evidence type="ECO:0000256" key="1">
    <source>
        <dbReference type="ARBA" id="ARBA00023017"/>
    </source>
</evidence>
<protein>
    <submittedName>
        <fullName evidence="6">33 kDa inner dynein arm light chain, axonemal</fullName>
    </submittedName>
</protein>
<dbReference type="EMBL" id="GBHO01020924">
    <property type="protein sequence ID" value="JAG22680.1"/>
    <property type="molecule type" value="Transcribed_RNA"/>
</dbReference>
<reference evidence="6" key="2">
    <citation type="submission" date="2014-07" db="EMBL/GenBank/DDBJ databases">
        <authorList>
            <person name="Hull J."/>
        </authorList>
    </citation>
    <scope>NUCLEOTIDE SEQUENCE</scope>
</reference>
<dbReference type="GO" id="GO:0005930">
    <property type="term" value="C:axoneme"/>
    <property type="evidence" value="ECO:0007669"/>
    <property type="project" value="TreeGrafter"/>
</dbReference>
<dbReference type="PANTHER" id="PTHR13183">
    <property type="entry name" value="AXONEMAL INNER ARM DYNEIN LIGHT CHAIN 28"/>
    <property type="match status" value="1"/>
</dbReference>
<evidence type="ECO:0000256" key="5">
    <source>
        <dbReference type="SAM" id="Coils"/>
    </source>
</evidence>